<organism evidence="2 3">
    <name type="scientific">Lutispora thermophila DSM 19022</name>
    <dbReference type="NCBI Taxonomy" id="1122184"/>
    <lineage>
        <taxon>Bacteria</taxon>
        <taxon>Bacillati</taxon>
        <taxon>Bacillota</taxon>
        <taxon>Clostridia</taxon>
        <taxon>Lutisporales</taxon>
        <taxon>Lutisporaceae</taxon>
        <taxon>Lutispora</taxon>
    </lineage>
</organism>
<evidence type="ECO:0000256" key="1">
    <source>
        <dbReference type="SAM" id="Phobius"/>
    </source>
</evidence>
<keyword evidence="1" id="KW-0472">Membrane</keyword>
<evidence type="ECO:0000313" key="3">
    <source>
        <dbReference type="Proteomes" id="UP000184442"/>
    </source>
</evidence>
<feature type="transmembrane region" description="Helical" evidence="1">
    <location>
        <begin position="6"/>
        <end position="26"/>
    </location>
</feature>
<dbReference type="RefSeq" id="WP_073026329.1">
    <property type="nucleotide sequence ID" value="NZ_FQZS01000014.1"/>
</dbReference>
<reference evidence="2 3" key="1">
    <citation type="submission" date="2016-11" db="EMBL/GenBank/DDBJ databases">
        <authorList>
            <person name="Jaros S."/>
            <person name="Januszkiewicz K."/>
            <person name="Wedrychowicz H."/>
        </authorList>
    </citation>
    <scope>NUCLEOTIDE SEQUENCE [LARGE SCALE GENOMIC DNA]</scope>
    <source>
        <strain evidence="2 3">DSM 19022</strain>
    </source>
</reference>
<keyword evidence="1" id="KW-1133">Transmembrane helix</keyword>
<dbReference type="AlphaFoldDB" id="A0A1M6G8H4"/>
<keyword evidence="1" id="KW-0812">Transmembrane</keyword>
<sequence>MSLIVILPYVLIILGLTINITFGLCFGTSIKVLMIKSIFLIIGLTVCGVLISDILRASYINRKKSKEEEKQSSTFEAYIPPITDEELQSLTEEEEFHEINPADLYKKKQT</sequence>
<feature type="transmembrane region" description="Helical" evidence="1">
    <location>
        <begin position="38"/>
        <end position="59"/>
    </location>
</feature>
<name>A0A1M6G8H4_9FIRM</name>
<dbReference type="EMBL" id="FQZS01000014">
    <property type="protein sequence ID" value="SHJ06218.1"/>
    <property type="molecule type" value="Genomic_DNA"/>
</dbReference>
<dbReference type="STRING" id="1122184.SAMN02745176_02287"/>
<protein>
    <submittedName>
        <fullName evidence="2">Uncharacterized protein</fullName>
    </submittedName>
</protein>
<accession>A0A1M6G8H4</accession>
<evidence type="ECO:0000313" key="2">
    <source>
        <dbReference type="EMBL" id="SHJ06218.1"/>
    </source>
</evidence>
<dbReference type="Proteomes" id="UP000184442">
    <property type="component" value="Unassembled WGS sequence"/>
</dbReference>
<proteinExistence type="predicted"/>
<gene>
    <name evidence="2" type="ORF">SAMN02745176_02287</name>
</gene>
<keyword evidence="3" id="KW-1185">Reference proteome</keyword>